<evidence type="ECO:0000313" key="2">
    <source>
        <dbReference type="Proteomes" id="UP000239757"/>
    </source>
</evidence>
<dbReference type="Proteomes" id="UP000239757">
    <property type="component" value="Unassembled WGS sequence"/>
</dbReference>
<gene>
    <name evidence="1" type="ORF">GOBAR_AA21597</name>
</gene>
<sequence>MPPAIERHCVREGKSRRFSKSAEIIKDCYRGELGKPVGSLVDFLIEVSWYFLGCITEIRSSGPGLYETAGVTPEEL</sequence>
<dbReference type="EMBL" id="KZ665545">
    <property type="protein sequence ID" value="PPR99075.1"/>
    <property type="molecule type" value="Genomic_DNA"/>
</dbReference>
<name>A0A2P5X6W8_GOSBA</name>
<dbReference type="AlphaFoldDB" id="A0A2P5X6W8"/>
<evidence type="ECO:0000313" key="1">
    <source>
        <dbReference type="EMBL" id="PPR99075.1"/>
    </source>
</evidence>
<accession>A0A2P5X6W8</accession>
<organism evidence="1 2">
    <name type="scientific">Gossypium barbadense</name>
    <name type="common">Sea Island cotton</name>
    <name type="synonym">Hibiscus barbadensis</name>
    <dbReference type="NCBI Taxonomy" id="3634"/>
    <lineage>
        <taxon>Eukaryota</taxon>
        <taxon>Viridiplantae</taxon>
        <taxon>Streptophyta</taxon>
        <taxon>Embryophyta</taxon>
        <taxon>Tracheophyta</taxon>
        <taxon>Spermatophyta</taxon>
        <taxon>Magnoliopsida</taxon>
        <taxon>eudicotyledons</taxon>
        <taxon>Gunneridae</taxon>
        <taxon>Pentapetalae</taxon>
        <taxon>rosids</taxon>
        <taxon>malvids</taxon>
        <taxon>Malvales</taxon>
        <taxon>Malvaceae</taxon>
        <taxon>Malvoideae</taxon>
        <taxon>Gossypium</taxon>
    </lineage>
</organism>
<protein>
    <submittedName>
        <fullName evidence="1">Uncharacterized protein</fullName>
    </submittedName>
</protein>
<proteinExistence type="predicted"/>
<reference evidence="1 2" key="1">
    <citation type="submission" date="2015-01" db="EMBL/GenBank/DDBJ databases">
        <title>Genome of allotetraploid Gossypium barbadense reveals genomic plasticity and fiber elongation in cotton evolution.</title>
        <authorList>
            <person name="Chen X."/>
            <person name="Liu X."/>
            <person name="Zhao B."/>
            <person name="Zheng H."/>
            <person name="Hu Y."/>
            <person name="Lu G."/>
            <person name="Yang C."/>
            <person name="Chen J."/>
            <person name="Shan C."/>
            <person name="Zhang L."/>
            <person name="Zhou Y."/>
            <person name="Wang L."/>
            <person name="Guo W."/>
            <person name="Bai Y."/>
            <person name="Ruan J."/>
            <person name="Shangguan X."/>
            <person name="Mao Y."/>
            <person name="Jiang J."/>
            <person name="Zhu Y."/>
            <person name="Lei J."/>
            <person name="Kang H."/>
            <person name="Chen S."/>
            <person name="He X."/>
            <person name="Wang R."/>
            <person name="Wang Y."/>
            <person name="Chen J."/>
            <person name="Wang L."/>
            <person name="Yu S."/>
            <person name="Wang B."/>
            <person name="Wei J."/>
            <person name="Song S."/>
            <person name="Lu X."/>
            <person name="Gao Z."/>
            <person name="Gu W."/>
            <person name="Deng X."/>
            <person name="Ma D."/>
            <person name="Wang S."/>
            <person name="Liang W."/>
            <person name="Fang L."/>
            <person name="Cai C."/>
            <person name="Zhu X."/>
            <person name="Zhou B."/>
            <person name="Zhang Y."/>
            <person name="Chen Z."/>
            <person name="Xu S."/>
            <person name="Zhu R."/>
            <person name="Wang S."/>
            <person name="Zhang T."/>
            <person name="Zhao G."/>
        </authorList>
    </citation>
    <scope>NUCLEOTIDE SEQUENCE [LARGE SCALE GENOMIC DNA]</scope>
    <source>
        <strain evidence="2">cv. Xinhai21</strain>
        <tissue evidence="1">Leaf</tissue>
    </source>
</reference>